<reference evidence="3" key="1">
    <citation type="journal article" date="2006" name="Proc. Natl. Acad. Sci. U.S.A.">
        <title>The complete genome of Rhodococcus sp. RHA1 provides insights into a catabolic powerhouse.</title>
        <authorList>
            <person name="McLeod M.P."/>
            <person name="Warren R.L."/>
            <person name="Hsiao W.W.L."/>
            <person name="Araki N."/>
            <person name="Myhre M."/>
            <person name="Fernandes C."/>
            <person name="Miyazawa D."/>
            <person name="Wong W."/>
            <person name="Lillquist A.L."/>
            <person name="Wang D."/>
            <person name="Dosanjh M."/>
            <person name="Hara H."/>
            <person name="Petrescu A."/>
            <person name="Morin R.D."/>
            <person name="Yang G."/>
            <person name="Stott J.M."/>
            <person name="Schein J.E."/>
            <person name="Shin H."/>
            <person name="Smailus D."/>
            <person name="Siddiqui A.S."/>
            <person name="Marra M.A."/>
            <person name="Jones S.J.M."/>
            <person name="Holt R."/>
            <person name="Brinkman F.S.L."/>
            <person name="Miyauchi K."/>
            <person name="Fukuda M."/>
            <person name="Davies J.E."/>
            <person name="Mohn W.W."/>
            <person name="Eltis L.D."/>
        </authorList>
    </citation>
    <scope>NUCLEOTIDE SEQUENCE [LARGE SCALE GENOMIC DNA]</scope>
    <source>
        <strain evidence="3">RHA1</strain>
    </source>
</reference>
<sequence length="142" mass="14793">MNHRLRAARAAAILAVGISASATAVAVPAAAAVTDTPGVPPALMDQCGTGPLVTEPSRMILTCGDANNRLTDMSWGLWSADHAIGIGTEHINMCEPDCARGTFRSIPALVYLDQPRPLPNGQGTRFSHATVVTTDGVNSYLP</sequence>
<evidence type="ECO:0000313" key="3">
    <source>
        <dbReference type="Proteomes" id="UP000008710"/>
    </source>
</evidence>
<protein>
    <recommendedName>
        <fullName evidence="4">Secreted protein</fullName>
    </recommendedName>
</protein>
<evidence type="ECO:0008006" key="4">
    <source>
        <dbReference type="Google" id="ProtNLM"/>
    </source>
</evidence>
<evidence type="ECO:0000256" key="1">
    <source>
        <dbReference type="SAM" id="SignalP"/>
    </source>
</evidence>
<evidence type="ECO:0000313" key="2">
    <source>
        <dbReference type="EMBL" id="ABG98769.1"/>
    </source>
</evidence>
<accession>Q0S117</accession>
<dbReference type="AlphaFoldDB" id="Q0S117"/>
<organism evidence="2 3">
    <name type="scientific">Rhodococcus jostii (strain RHA1)</name>
    <dbReference type="NCBI Taxonomy" id="101510"/>
    <lineage>
        <taxon>Bacteria</taxon>
        <taxon>Bacillati</taxon>
        <taxon>Actinomycetota</taxon>
        <taxon>Actinomycetes</taxon>
        <taxon>Mycobacteriales</taxon>
        <taxon>Nocardiaceae</taxon>
        <taxon>Rhodococcus</taxon>
    </lineage>
</organism>
<dbReference type="eggNOG" id="ENOG5033EDU">
    <property type="taxonomic scope" value="Bacteria"/>
</dbReference>
<dbReference type="Proteomes" id="UP000008710">
    <property type="component" value="Chromosome"/>
</dbReference>
<dbReference type="HOGENOM" id="CLU_144841_0_0_11"/>
<dbReference type="KEGG" id="rha:RHA1_ro07003"/>
<feature type="chain" id="PRO_5039052040" description="Secreted protein" evidence="1">
    <location>
        <begin position="27"/>
        <end position="142"/>
    </location>
</feature>
<proteinExistence type="predicted"/>
<keyword evidence="1" id="KW-0732">Signal</keyword>
<feature type="signal peptide" evidence="1">
    <location>
        <begin position="1"/>
        <end position="26"/>
    </location>
</feature>
<name>Q0S117_RHOJR</name>
<dbReference type="RefSeq" id="WP_011598737.1">
    <property type="nucleotide sequence ID" value="NC_008268.1"/>
</dbReference>
<gene>
    <name evidence="2" type="ordered locus">RHA1_ro07003</name>
</gene>
<dbReference type="EMBL" id="CP000431">
    <property type="protein sequence ID" value="ABG98769.1"/>
    <property type="molecule type" value="Genomic_DNA"/>
</dbReference>
<dbReference type="PATRIC" id="fig|101510.16.peg.7063"/>
<dbReference type="OrthoDB" id="5149662at2"/>